<feature type="domain" description="AMP-dependent synthetase/ligase" evidence="3">
    <location>
        <begin position="37"/>
        <end position="388"/>
    </location>
</feature>
<dbReference type="InterPro" id="IPR000873">
    <property type="entry name" value="AMP-dep_synth/lig_dom"/>
</dbReference>
<comment type="similarity">
    <text evidence="1">Belongs to the ATP-dependent AMP-binding enzyme family.</text>
</comment>
<sequence>MIEDEKEGFCTMSFTYDATMFKETFETSFTYLNGFMRNVSRFADRPALFDPETEKRWSYAELNQDVNRLANALAEDGIRKNDVIMYQLANCAEFVFCYLAPQKIGAINSPINYRLAPGETAMSIDDSRPKVFVYDMESRETVQEALAMCAHRPEILIMTGCTDEDELPRGHITYEDYVKDQSDENPVRTEPSHIYDETTRLYTSGTTSRPKGVPLNNINEVLSAHDVLMHFPLTPMDRTMNMTPWFHRGGLHSGGPCPTLYAGGEVIILREFTPKKCLKYAEKYEITFLIGVPAVLTLLTQVQERNPVDLSNLKGIVTMGSPLEKAACERFHKVLSPNIFNGYGTTETFWNTFLRPYDLPEMAGSAGRACTDDDVRVVKVYEGHKAEPDDLAEKDGQDIGEVILCSPAKSSYSYYNNPAEMDRKFYKGFMYTGDLATWDENQFVTIVGRKDDMIVSAGENIYPSQVEEVLNQHPKVFESAVVGVADRLREQAVAAYIVPSDDSLTVEELGVYCMEHPMLANYKCPRFYRFVEELPHTATGKLMHYKVMEMAAEDQAAKKLQRP</sequence>
<keyword evidence="6" id="KW-1185">Reference proteome</keyword>
<dbReference type="InterPro" id="IPR025110">
    <property type="entry name" value="AMP-bd_C"/>
</dbReference>
<evidence type="ECO:0000313" key="5">
    <source>
        <dbReference type="EMBL" id="MCQ4635837.1"/>
    </source>
</evidence>
<keyword evidence="2" id="KW-0436">Ligase</keyword>
<dbReference type="Gene3D" id="3.30.300.30">
    <property type="match status" value="1"/>
</dbReference>
<evidence type="ECO:0000313" key="6">
    <source>
        <dbReference type="Proteomes" id="UP001524502"/>
    </source>
</evidence>
<dbReference type="EMBL" id="JANFXK010000003">
    <property type="protein sequence ID" value="MCQ4635837.1"/>
    <property type="molecule type" value="Genomic_DNA"/>
</dbReference>
<evidence type="ECO:0000256" key="2">
    <source>
        <dbReference type="ARBA" id="ARBA00022598"/>
    </source>
</evidence>
<dbReference type="PANTHER" id="PTHR43201:SF5">
    <property type="entry name" value="MEDIUM-CHAIN ACYL-COA LIGASE ACSF2, MITOCHONDRIAL"/>
    <property type="match status" value="1"/>
</dbReference>
<dbReference type="Proteomes" id="UP001524502">
    <property type="component" value="Unassembled WGS sequence"/>
</dbReference>
<dbReference type="Gene3D" id="3.40.50.12780">
    <property type="entry name" value="N-terminal domain of ligase-like"/>
    <property type="match status" value="1"/>
</dbReference>
<accession>A0ABT1RKZ4</accession>
<dbReference type="InterPro" id="IPR045851">
    <property type="entry name" value="AMP-bd_C_sf"/>
</dbReference>
<evidence type="ECO:0000256" key="1">
    <source>
        <dbReference type="ARBA" id="ARBA00006432"/>
    </source>
</evidence>
<proteinExistence type="inferred from homology"/>
<dbReference type="InterPro" id="IPR042099">
    <property type="entry name" value="ANL_N_sf"/>
</dbReference>
<comment type="caution">
    <text evidence="5">The sequence shown here is derived from an EMBL/GenBank/DDBJ whole genome shotgun (WGS) entry which is preliminary data.</text>
</comment>
<dbReference type="PANTHER" id="PTHR43201">
    <property type="entry name" value="ACYL-COA SYNTHETASE"/>
    <property type="match status" value="1"/>
</dbReference>
<name>A0ABT1RKZ4_9FIRM</name>
<protein>
    <submittedName>
        <fullName evidence="5">AMP-binding protein</fullName>
    </submittedName>
</protein>
<dbReference type="Pfam" id="PF00501">
    <property type="entry name" value="AMP-binding"/>
    <property type="match status" value="1"/>
</dbReference>
<evidence type="ECO:0000259" key="3">
    <source>
        <dbReference type="Pfam" id="PF00501"/>
    </source>
</evidence>
<gene>
    <name evidence="5" type="ORF">NE619_03780</name>
</gene>
<feature type="domain" description="AMP-binding enzyme C-terminal" evidence="4">
    <location>
        <begin position="465"/>
        <end position="541"/>
    </location>
</feature>
<reference evidence="5 6" key="1">
    <citation type="submission" date="2022-06" db="EMBL/GenBank/DDBJ databases">
        <title>Isolation of gut microbiota from human fecal samples.</title>
        <authorList>
            <person name="Pamer E.G."/>
            <person name="Barat B."/>
            <person name="Waligurski E."/>
            <person name="Medina S."/>
            <person name="Paddock L."/>
            <person name="Mostad J."/>
        </authorList>
    </citation>
    <scope>NUCLEOTIDE SEQUENCE [LARGE SCALE GENOMIC DNA]</scope>
    <source>
        <strain evidence="5 6">SL.3.17</strain>
    </source>
</reference>
<evidence type="ECO:0000259" key="4">
    <source>
        <dbReference type="Pfam" id="PF13193"/>
    </source>
</evidence>
<dbReference type="Pfam" id="PF13193">
    <property type="entry name" value="AMP-binding_C"/>
    <property type="match status" value="1"/>
</dbReference>
<dbReference type="SUPFAM" id="SSF56801">
    <property type="entry name" value="Acetyl-CoA synthetase-like"/>
    <property type="match status" value="1"/>
</dbReference>
<organism evidence="5 6">
    <name type="scientific">Anaerovorax odorimutans</name>
    <dbReference type="NCBI Taxonomy" id="109327"/>
    <lineage>
        <taxon>Bacteria</taxon>
        <taxon>Bacillati</taxon>
        <taxon>Bacillota</taxon>
        <taxon>Clostridia</taxon>
        <taxon>Peptostreptococcales</taxon>
        <taxon>Anaerovoracaceae</taxon>
        <taxon>Anaerovorax</taxon>
    </lineage>
</organism>